<dbReference type="STRING" id="1442368.A0A0D2H972"/>
<dbReference type="GO" id="GO:0016491">
    <property type="term" value="F:oxidoreductase activity"/>
    <property type="evidence" value="ECO:0007669"/>
    <property type="project" value="UniProtKB-KW"/>
</dbReference>
<dbReference type="InterPro" id="IPR002347">
    <property type="entry name" value="SDR_fam"/>
</dbReference>
<dbReference type="Pfam" id="PF13561">
    <property type="entry name" value="adh_short_C2"/>
    <property type="match status" value="1"/>
</dbReference>
<keyword evidence="2" id="KW-0521">NADP</keyword>
<dbReference type="VEuPathDB" id="FungiDB:Z517_04142"/>
<dbReference type="NCBIfam" id="NF005559">
    <property type="entry name" value="PRK07231.1"/>
    <property type="match status" value="1"/>
</dbReference>
<dbReference type="InterPro" id="IPR036291">
    <property type="entry name" value="NAD(P)-bd_dom_sf"/>
</dbReference>
<sequence length="252" mass="25820">MSLKGKVVSVTGAASGIALALTKLLAERGAKLALADIQKDALNKVVSELQSQGVEVVGTVLDVSSSDAVDKWIASTVEHFGGLDASANIAGIELGFTNIADLKNETWDKMIAINLSGLMYCVRAQIRVMKRGASIVNASSLSGISGRPGLGAYVCSKHGVVGLTKTVAKEMGPQGIRVNAIAPGPIETPMLDSLLAGAPSSTSNQTTNTYSSLPLQRKGQAQEVANLIAFLLSDEASFITGAIVPVDGGAAA</sequence>
<gene>
    <name evidence="4" type="ORF">Z517_04142</name>
</gene>
<dbReference type="AlphaFoldDB" id="A0A0D2H972"/>
<accession>A0A0D2H972</accession>
<dbReference type="OrthoDB" id="1669814at2759"/>
<dbReference type="Gene3D" id="3.40.50.720">
    <property type="entry name" value="NAD(P)-binding Rossmann-like Domain"/>
    <property type="match status" value="1"/>
</dbReference>
<evidence type="ECO:0000256" key="1">
    <source>
        <dbReference type="ARBA" id="ARBA00006484"/>
    </source>
</evidence>
<dbReference type="FunFam" id="3.40.50.720:FF:000084">
    <property type="entry name" value="Short-chain dehydrogenase reductase"/>
    <property type="match status" value="1"/>
</dbReference>
<comment type="similarity">
    <text evidence="1">Belongs to the short-chain dehydrogenases/reductases (SDR) family.</text>
</comment>
<keyword evidence="5" id="KW-1185">Reference proteome</keyword>
<dbReference type="GeneID" id="25303632"/>
<dbReference type="PRINTS" id="PR00081">
    <property type="entry name" value="GDHRDH"/>
</dbReference>
<dbReference type="PANTHER" id="PTHR24321">
    <property type="entry name" value="DEHYDROGENASES, SHORT CHAIN"/>
    <property type="match status" value="1"/>
</dbReference>
<proteinExistence type="inferred from homology"/>
<dbReference type="CDD" id="cd05233">
    <property type="entry name" value="SDR_c"/>
    <property type="match status" value="1"/>
</dbReference>
<dbReference type="Proteomes" id="UP000053029">
    <property type="component" value="Unassembled WGS sequence"/>
</dbReference>
<evidence type="ECO:0000313" key="4">
    <source>
        <dbReference type="EMBL" id="KIW81119.1"/>
    </source>
</evidence>
<organism evidence="4 5">
    <name type="scientific">Fonsecaea pedrosoi CBS 271.37</name>
    <dbReference type="NCBI Taxonomy" id="1442368"/>
    <lineage>
        <taxon>Eukaryota</taxon>
        <taxon>Fungi</taxon>
        <taxon>Dikarya</taxon>
        <taxon>Ascomycota</taxon>
        <taxon>Pezizomycotina</taxon>
        <taxon>Eurotiomycetes</taxon>
        <taxon>Chaetothyriomycetidae</taxon>
        <taxon>Chaetothyriales</taxon>
        <taxon>Herpotrichiellaceae</taxon>
        <taxon>Fonsecaea</taxon>
    </lineage>
</organism>
<dbReference type="EMBL" id="KN846971">
    <property type="protein sequence ID" value="KIW81119.1"/>
    <property type="molecule type" value="Genomic_DNA"/>
</dbReference>
<evidence type="ECO:0000256" key="2">
    <source>
        <dbReference type="ARBA" id="ARBA00022857"/>
    </source>
</evidence>
<keyword evidence="3" id="KW-0560">Oxidoreductase</keyword>
<reference evidence="4 5" key="1">
    <citation type="submission" date="2015-01" db="EMBL/GenBank/DDBJ databases">
        <title>The Genome Sequence of Fonsecaea pedrosoi CBS 271.37.</title>
        <authorList>
            <consortium name="The Broad Institute Genomics Platform"/>
            <person name="Cuomo C."/>
            <person name="de Hoog S."/>
            <person name="Gorbushina A."/>
            <person name="Stielow B."/>
            <person name="Teixiera M."/>
            <person name="Abouelleil A."/>
            <person name="Chapman S.B."/>
            <person name="Priest M."/>
            <person name="Young S.K."/>
            <person name="Wortman J."/>
            <person name="Nusbaum C."/>
            <person name="Birren B."/>
        </authorList>
    </citation>
    <scope>NUCLEOTIDE SEQUENCE [LARGE SCALE GENOMIC DNA]</scope>
    <source>
        <strain evidence="4 5">CBS 271.37</strain>
    </source>
</reference>
<dbReference type="SUPFAM" id="SSF51735">
    <property type="entry name" value="NAD(P)-binding Rossmann-fold domains"/>
    <property type="match status" value="1"/>
</dbReference>
<dbReference type="RefSeq" id="XP_013284927.1">
    <property type="nucleotide sequence ID" value="XM_013429473.1"/>
</dbReference>
<evidence type="ECO:0000313" key="5">
    <source>
        <dbReference type="Proteomes" id="UP000053029"/>
    </source>
</evidence>
<dbReference type="InterPro" id="IPR020904">
    <property type="entry name" value="Sc_DH/Rdtase_CS"/>
</dbReference>
<dbReference type="PRINTS" id="PR00080">
    <property type="entry name" value="SDRFAMILY"/>
</dbReference>
<dbReference type="HOGENOM" id="CLU_010194_1_0_1"/>
<dbReference type="PROSITE" id="PS00061">
    <property type="entry name" value="ADH_SHORT"/>
    <property type="match status" value="1"/>
</dbReference>
<name>A0A0D2H972_9EURO</name>
<protein>
    <submittedName>
        <fullName evidence="4">Uncharacterized protein</fullName>
    </submittedName>
</protein>
<evidence type="ECO:0000256" key="3">
    <source>
        <dbReference type="ARBA" id="ARBA00023002"/>
    </source>
</evidence>
<dbReference type="PANTHER" id="PTHR24321:SF8">
    <property type="entry name" value="ESTRADIOL 17-BETA-DEHYDROGENASE 8-RELATED"/>
    <property type="match status" value="1"/>
</dbReference>